<dbReference type="Pfam" id="PF19289">
    <property type="entry name" value="PmbA_TldD_3rd"/>
    <property type="match status" value="1"/>
</dbReference>
<organism evidence="3 4">
    <name type="scientific">Mesotoga prima</name>
    <dbReference type="NCBI Taxonomy" id="1184387"/>
    <lineage>
        <taxon>Bacteria</taxon>
        <taxon>Thermotogati</taxon>
        <taxon>Thermotogota</taxon>
        <taxon>Thermotogae</taxon>
        <taxon>Kosmotogales</taxon>
        <taxon>Kosmotogaceae</taxon>
        <taxon>Mesotoga</taxon>
    </lineage>
</organism>
<protein>
    <submittedName>
        <fullName evidence="3">Peptidase U62 modulator of DNA gyrase</fullName>
    </submittedName>
</protein>
<dbReference type="EMBL" id="LGGP01000090">
    <property type="protein sequence ID" value="KUK81001.1"/>
    <property type="molecule type" value="Genomic_DNA"/>
</dbReference>
<dbReference type="Proteomes" id="UP000054092">
    <property type="component" value="Unassembled WGS sequence"/>
</dbReference>
<dbReference type="AlphaFoldDB" id="A0A101HQ29"/>
<dbReference type="InterPro" id="IPR045569">
    <property type="entry name" value="Metalloprtase-TldD/E_C"/>
</dbReference>
<dbReference type="InterPro" id="IPR047657">
    <property type="entry name" value="PmbA"/>
</dbReference>
<dbReference type="GO" id="GO:0008237">
    <property type="term" value="F:metallopeptidase activity"/>
    <property type="evidence" value="ECO:0007669"/>
    <property type="project" value="InterPro"/>
</dbReference>
<evidence type="ECO:0000259" key="2">
    <source>
        <dbReference type="Pfam" id="PF19289"/>
    </source>
</evidence>
<keyword evidence="1" id="KW-0175">Coiled coil</keyword>
<dbReference type="PANTHER" id="PTHR43421">
    <property type="entry name" value="METALLOPROTEASE PMBA"/>
    <property type="match status" value="1"/>
</dbReference>
<reference evidence="4" key="1">
    <citation type="journal article" date="2015" name="MBio">
        <title>Genome-Resolved Metagenomic Analysis Reveals Roles for Candidate Phyla and Other Microbial Community Members in Biogeochemical Transformations in Oil Reservoirs.</title>
        <authorList>
            <person name="Hu P."/>
            <person name="Tom L."/>
            <person name="Singh A."/>
            <person name="Thomas B.C."/>
            <person name="Baker B.J."/>
            <person name="Piceno Y.M."/>
            <person name="Andersen G.L."/>
            <person name="Banfield J.F."/>
        </authorList>
    </citation>
    <scope>NUCLEOTIDE SEQUENCE [LARGE SCALE GENOMIC DNA]</scope>
</reference>
<dbReference type="GO" id="GO:0005829">
    <property type="term" value="C:cytosol"/>
    <property type="evidence" value="ECO:0007669"/>
    <property type="project" value="TreeGrafter"/>
</dbReference>
<comment type="caution">
    <text evidence="3">The sequence shown here is derived from an EMBL/GenBank/DDBJ whole genome shotgun (WGS) entry which is preliminary data.</text>
</comment>
<accession>A0A101HQ29</accession>
<dbReference type="PATRIC" id="fig|1184387.3.peg.1017"/>
<dbReference type="SUPFAM" id="SSF111283">
    <property type="entry name" value="Putative modulator of DNA gyrase, PmbA/TldD"/>
    <property type="match status" value="1"/>
</dbReference>
<sequence length="411" mass="46118">MTKERLVVHYTESAVKIVQTRVTSVRKKDILRTSIRLYDGKSMGVAGAFGNCDERELIKKARESLELGIPYACEPCKELKREEQHESDLQNEAELLEAAEDILERLRRDQPQFSFSHLFKSAKVESFLENDLGLDLRSSRESLSMELVIKDKQSSNIIDAMTGYEGREFRKDSFVGLTNMICDAYKNQLHGIEEGVYPVAFMSGDMTYYKKLYESLNGMLFGSGGSLLSGKVGEKIFSDRVTLLQTRNVDDGFFEPFFDLEGTVNQLDRFALIENGVLKSPYTDKKTASTFNLPHTGSAGGEYDGLPELGIPKLKFAESQETAKQLLKGEKAIFILIASGGDFTQDGRFATPVQLAFLFDGERFVGRLPELSLSSHMYDMFGKDFRGVSNDDFLGAENSKMTIIDMKVSKL</sequence>
<proteinExistence type="predicted"/>
<dbReference type="InterPro" id="IPR036059">
    <property type="entry name" value="TldD/PmbA_sf"/>
</dbReference>
<dbReference type="PANTHER" id="PTHR43421:SF1">
    <property type="entry name" value="METALLOPROTEASE PMBA"/>
    <property type="match status" value="1"/>
</dbReference>
<evidence type="ECO:0000313" key="3">
    <source>
        <dbReference type="EMBL" id="KUK81001.1"/>
    </source>
</evidence>
<feature type="domain" description="Metalloprotease TldD/E C-terminal" evidence="2">
    <location>
        <begin position="211"/>
        <end position="391"/>
    </location>
</feature>
<feature type="coiled-coil region" evidence="1">
    <location>
        <begin position="79"/>
        <end position="109"/>
    </location>
</feature>
<evidence type="ECO:0000313" key="4">
    <source>
        <dbReference type="Proteomes" id="UP000054092"/>
    </source>
</evidence>
<dbReference type="GO" id="GO:0006508">
    <property type="term" value="P:proteolysis"/>
    <property type="evidence" value="ECO:0007669"/>
    <property type="project" value="InterPro"/>
</dbReference>
<evidence type="ECO:0000256" key="1">
    <source>
        <dbReference type="SAM" id="Coils"/>
    </source>
</evidence>
<gene>
    <name evidence="3" type="ORF">XD94_0659</name>
</gene>
<name>A0A101HQ29_9BACT</name>